<dbReference type="Pfam" id="PF19029">
    <property type="entry name" value="DUF883_C"/>
    <property type="match status" value="1"/>
</dbReference>
<dbReference type="InterPro" id="IPR043605">
    <property type="entry name" value="DUF883_C"/>
</dbReference>
<dbReference type="EMBL" id="WKJM01000015">
    <property type="protein sequence ID" value="MRX09793.1"/>
    <property type="molecule type" value="Genomic_DNA"/>
</dbReference>
<proteinExistence type="predicted"/>
<reference evidence="4 5" key="1">
    <citation type="submission" date="2019-11" db="EMBL/GenBank/DDBJ databases">
        <title>Novel species isolated from a subtropical stream in China.</title>
        <authorList>
            <person name="Lu H."/>
        </authorList>
    </citation>
    <scope>NUCLEOTIDE SEQUENCE [LARGE SCALE GENOMIC DNA]</scope>
    <source>
        <strain evidence="4 5">FT25W</strain>
    </source>
</reference>
<feature type="compositionally biased region" description="Polar residues" evidence="1">
    <location>
        <begin position="1"/>
        <end position="19"/>
    </location>
</feature>
<comment type="caution">
    <text evidence="4">The sequence shown here is derived from an EMBL/GenBank/DDBJ whole genome shotgun (WGS) entry which is preliminary data.</text>
</comment>
<dbReference type="AlphaFoldDB" id="A0A6L5QJ39"/>
<organism evidence="4 5">
    <name type="scientific">Duganella alba</name>
    <dbReference type="NCBI Taxonomy" id="2666081"/>
    <lineage>
        <taxon>Bacteria</taxon>
        <taxon>Pseudomonadati</taxon>
        <taxon>Pseudomonadota</taxon>
        <taxon>Betaproteobacteria</taxon>
        <taxon>Burkholderiales</taxon>
        <taxon>Oxalobacteraceae</taxon>
        <taxon>Telluria group</taxon>
        <taxon>Duganella</taxon>
    </lineage>
</organism>
<evidence type="ECO:0000256" key="1">
    <source>
        <dbReference type="SAM" id="MobiDB-lite"/>
    </source>
</evidence>
<evidence type="ECO:0000259" key="2">
    <source>
        <dbReference type="Pfam" id="PF05008"/>
    </source>
</evidence>
<dbReference type="InterPro" id="IPR010279">
    <property type="entry name" value="YqjD/ElaB"/>
</dbReference>
<feature type="domain" description="DUF883" evidence="3">
    <location>
        <begin position="88"/>
        <end position="115"/>
    </location>
</feature>
<keyword evidence="5" id="KW-1185">Reference proteome</keyword>
<dbReference type="PANTHER" id="PTHR35893:SF3">
    <property type="entry name" value="INNER MEMBRANE PROTEIN"/>
    <property type="match status" value="1"/>
</dbReference>
<name>A0A6L5QJ39_9BURK</name>
<dbReference type="GO" id="GO:0043022">
    <property type="term" value="F:ribosome binding"/>
    <property type="evidence" value="ECO:0007669"/>
    <property type="project" value="InterPro"/>
</dbReference>
<dbReference type="PANTHER" id="PTHR35893">
    <property type="entry name" value="INNER MEMBRANE PROTEIN-RELATED"/>
    <property type="match status" value="1"/>
</dbReference>
<evidence type="ECO:0000313" key="4">
    <source>
        <dbReference type="EMBL" id="MRX09793.1"/>
    </source>
</evidence>
<dbReference type="Proteomes" id="UP000481037">
    <property type="component" value="Unassembled WGS sequence"/>
</dbReference>
<accession>A0A6L5QJ39</accession>
<gene>
    <name evidence="4" type="ORF">GJ697_18305</name>
</gene>
<sequence length="115" mass="12513">MDQSKQNSDIADSQSASSNARERLMGELNHTINEAEKWLADSAGEVSAVASEARTRFDDTLRTAKSDLRKLEDSIIAHSREAADTVNVYVQDNPWRAVGIGAAIGLVIGTLISRR</sequence>
<dbReference type="GO" id="GO:0006886">
    <property type="term" value="P:intracellular protein transport"/>
    <property type="evidence" value="ECO:0007669"/>
    <property type="project" value="InterPro"/>
</dbReference>
<dbReference type="GO" id="GO:0016020">
    <property type="term" value="C:membrane"/>
    <property type="evidence" value="ECO:0007669"/>
    <property type="project" value="InterPro"/>
</dbReference>
<dbReference type="Gene3D" id="1.20.58.400">
    <property type="entry name" value="t-snare proteins"/>
    <property type="match status" value="1"/>
</dbReference>
<feature type="region of interest" description="Disordered" evidence="1">
    <location>
        <begin position="1"/>
        <end position="27"/>
    </location>
</feature>
<dbReference type="Pfam" id="PF05008">
    <property type="entry name" value="V-SNARE"/>
    <property type="match status" value="1"/>
</dbReference>
<dbReference type="InterPro" id="IPR007705">
    <property type="entry name" value="Vesicle_trsprt_v-SNARE_N"/>
</dbReference>
<evidence type="ECO:0000259" key="3">
    <source>
        <dbReference type="Pfam" id="PF19029"/>
    </source>
</evidence>
<evidence type="ECO:0000313" key="5">
    <source>
        <dbReference type="Proteomes" id="UP000481037"/>
    </source>
</evidence>
<dbReference type="RefSeq" id="WP_154365826.1">
    <property type="nucleotide sequence ID" value="NZ_WKJM01000015.1"/>
</dbReference>
<feature type="domain" description="Vesicle transport v-SNARE N-terminal" evidence="2">
    <location>
        <begin position="8"/>
        <end position="75"/>
    </location>
</feature>
<protein>
    <submittedName>
        <fullName evidence="4">DUF883 family protein</fullName>
    </submittedName>
</protein>
<dbReference type="InterPro" id="IPR038407">
    <property type="entry name" value="v-SNARE_N_sf"/>
</dbReference>